<dbReference type="OrthoDB" id="1928638at2759"/>
<comment type="caution">
    <text evidence="2">The sequence shown here is derived from an EMBL/GenBank/DDBJ whole genome shotgun (WGS) entry which is preliminary data.</text>
</comment>
<name>A0A8T2SW75_CERRI</name>
<evidence type="ECO:0000313" key="2">
    <source>
        <dbReference type="EMBL" id="KAH7366563.1"/>
    </source>
</evidence>
<proteinExistence type="predicted"/>
<evidence type="ECO:0000256" key="1">
    <source>
        <dbReference type="SAM" id="MobiDB-lite"/>
    </source>
</evidence>
<gene>
    <name evidence="2" type="ORF">KP509_18G085400</name>
</gene>
<dbReference type="Proteomes" id="UP000825935">
    <property type="component" value="Chromosome 18"/>
</dbReference>
<dbReference type="AlphaFoldDB" id="A0A8T2SW75"/>
<feature type="region of interest" description="Disordered" evidence="1">
    <location>
        <begin position="16"/>
        <end position="54"/>
    </location>
</feature>
<reference evidence="2" key="1">
    <citation type="submission" date="2021-08" db="EMBL/GenBank/DDBJ databases">
        <title>WGS assembly of Ceratopteris richardii.</title>
        <authorList>
            <person name="Marchant D.B."/>
            <person name="Chen G."/>
            <person name="Jenkins J."/>
            <person name="Shu S."/>
            <person name="Leebens-Mack J."/>
            <person name="Grimwood J."/>
            <person name="Schmutz J."/>
            <person name="Soltis P."/>
            <person name="Soltis D."/>
            <person name="Chen Z.-H."/>
        </authorList>
    </citation>
    <scope>NUCLEOTIDE SEQUENCE</scope>
    <source>
        <strain evidence="2">Whitten #5841</strain>
        <tissue evidence="2">Leaf</tissue>
    </source>
</reference>
<sequence>MASFTLSASAATVASSAASLSGMRLSSPSLRSSGVMKTAVPPVRAAASQDKAAEKDREIMKRRALVFGAFASAALVASNMPNEAAMAETDPRKKRNKCPTICVQNPTASCCFSY</sequence>
<accession>A0A8T2SW75</accession>
<evidence type="ECO:0000313" key="3">
    <source>
        <dbReference type="Proteomes" id="UP000825935"/>
    </source>
</evidence>
<protein>
    <submittedName>
        <fullName evidence="2">Uncharacterized protein</fullName>
    </submittedName>
</protein>
<dbReference type="EMBL" id="CM035423">
    <property type="protein sequence ID" value="KAH7366563.1"/>
    <property type="molecule type" value="Genomic_DNA"/>
</dbReference>
<keyword evidence="3" id="KW-1185">Reference proteome</keyword>
<organism evidence="2 3">
    <name type="scientific">Ceratopteris richardii</name>
    <name type="common">Triangle waterfern</name>
    <dbReference type="NCBI Taxonomy" id="49495"/>
    <lineage>
        <taxon>Eukaryota</taxon>
        <taxon>Viridiplantae</taxon>
        <taxon>Streptophyta</taxon>
        <taxon>Embryophyta</taxon>
        <taxon>Tracheophyta</taxon>
        <taxon>Polypodiopsida</taxon>
        <taxon>Polypodiidae</taxon>
        <taxon>Polypodiales</taxon>
        <taxon>Pteridineae</taxon>
        <taxon>Pteridaceae</taxon>
        <taxon>Parkerioideae</taxon>
        <taxon>Ceratopteris</taxon>
    </lineage>
</organism>